<dbReference type="STRING" id="1157490.EL26_23625"/>
<dbReference type="EMBL" id="JMIR01000056">
    <property type="protein sequence ID" value="KEO80924.1"/>
    <property type="molecule type" value="Genomic_DNA"/>
</dbReference>
<evidence type="ECO:0000259" key="1">
    <source>
        <dbReference type="PROSITE" id="PS51664"/>
    </source>
</evidence>
<gene>
    <name evidence="2" type="ORF">EL26_23625</name>
</gene>
<dbReference type="Proteomes" id="UP000027931">
    <property type="component" value="Unassembled WGS sequence"/>
</dbReference>
<dbReference type="PANTHER" id="PTHR37809:SF1">
    <property type="entry name" value="RIBOSOMAL PROTEIN S12 METHYLTHIOTRANSFERASE ACCESSORY FACTOR YCAO"/>
    <property type="match status" value="1"/>
</dbReference>
<dbReference type="Gene3D" id="3.30.40.250">
    <property type="match status" value="1"/>
</dbReference>
<proteinExistence type="predicted"/>
<dbReference type="GO" id="GO:0008641">
    <property type="term" value="F:ubiquitin-like modifier activating enzyme activity"/>
    <property type="evidence" value="ECO:0007669"/>
    <property type="project" value="InterPro"/>
</dbReference>
<dbReference type="Gene3D" id="3.90.930.60">
    <property type="match status" value="1"/>
</dbReference>
<dbReference type="InterPro" id="IPR027624">
    <property type="entry name" value="TOMM_cyclo_SagD"/>
</dbReference>
<dbReference type="eggNOG" id="COG1944">
    <property type="taxonomic scope" value="Bacteria"/>
</dbReference>
<dbReference type="Gene3D" id="3.30.160.660">
    <property type="match status" value="1"/>
</dbReference>
<name>A0A074LIF9_9BACL</name>
<sequence>MQKPIWNYHVQAEQTGDEQIALLSETGMKLLEGRVYVRLLPFLCRESALALTKSELVQALRDEVPSAEVHYALLMLERAGVLMEAAVEAPEEVVFFLSGFLEDVPAACSRLQKTKVALIGLGAVNEAEVTAVASGLAELGMSVVRGPFEKVGESGALGNLEGLEELVDGTDFLVVLVDDYLREELRDVNCKTLPGGRPWMLAKLNGAMLWFGPVFRPHETGCWECLEQRLRGERRMGFAGRSAGLRFGVEMLVRETAKAVLLGERHALHGAVLTFDSREMAMETHKLVRRPQCPVCGGAGSTVPAPFALTSQPVARGEFRTVTPEETLRRFAHHASPITGVVRGLERAGASEDRLVHNYVAGINQAAGRGLRTFCGGKGTTEAQAKAGALCEALERYSGRYQGDETRVQGSFLQMGGLAVHPNALMLFSDEQYARREELNALNRLPGRQVPLPFDEEAVIEWTPVWSLTEQREKFLPTSSCFFGYPSALYSHADSNGCAAGNTLEEAILQGFFELVERDSVAIWWYNCLRRGAVDVESFDLPYAAQLRDYYRSLGREFWVLDLTHDLGVPSVVAVSRRVDGATEDILCGFGAHLNAETALLRALTEMNQFLPALAHREHQDEITRWWWRTATVENQPYLLPNETIPAKTAADFAQVEVTDLRDAVLHCQSLVESAGLEMLLLHLTRPDIGLPVVKVIVPGLRHFWNRFAPGRLYEAAGELAREERELNPIPVFF</sequence>
<dbReference type="InterPro" id="IPR003776">
    <property type="entry name" value="YcaO-like_dom"/>
</dbReference>
<dbReference type="Gene3D" id="3.30.1330.230">
    <property type="match status" value="1"/>
</dbReference>
<dbReference type="PANTHER" id="PTHR37809">
    <property type="entry name" value="RIBOSOMAL PROTEIN S12 METHYLTHIOTRANSFERASE ACCESSORY FACTOR YCAO"/>
    <property type="match status" value="1"/>
</dbReference>
<dbReference type="NCBIfam" id="TIGR03882">
    <property type="entry name" value="cyclo_dehyd_2"/>
    <property type="match status" value="1"/>
</dbReference>
<keyword evidence="3" id="KW-1185">Reference proteome</keyword>
<dbReference type="PROSITE" id="PS51664">
    <property type="entry name" value="YCAO"/>
    <property type="match status" value="1"/>
</dbReference>
<dbReference type="Gene3D" id="3.40.50.720">
    <property type="entry name" value="NAD(P)-binding Rossmann-like Domain"/>
    <property type="match status" value="1"/>
</dbReference>
<dbReference type="InterPro" id="IPR022291">
    <property type="entry name" value="Bacteriocin_synth_cyclodeHase"/>
</dbReference>
<dbReference type="AlphaFoldDB" id="A0A074LIF9"/>
<organism evidence="2 3">
    <name type="scientific">Tumebacillus flagellatus</name>
    <dbReference type="NCBI Taxonomy" id="1157490"/>
    <lineage>
        <taxon>Bacteria</taxon>
        <taxon>Bacillati</taxon>
        <taxon>Bacillota</taxon>
        <taxon>Bacilli</taxon>
        <taxon>Bacillales</taxon>
        <taxon>Alicyclobacillaceae</taxon>
        <taxon>Tumebacillus</taxon>
    </lineage>
</organism>
<dbReference type="OrthoDB" id="2379922at2"/>
<dbReference type="Pfam" id="PF02624">
    <property type="entry name" value="YcaO"/>
    <property type="match status" value="1"/>
</dbReference>
<reference evidence="2 3" key="1">
    <citation type="journal article" date="2013" name="Int. J. Syst. Evol. Microbiol.">
        <title>Tumebacillus flagellatus sp. nov., an alpha-amylase/pullulanase-producing bacterium isolated from cassava wastewater.</title>
        <authorList>
            <person name="Wang Q."/>
            <person name="Xie N."/>
            <person name="Qin Y."/>
            <person name="Shen N."/>
            <person name="Zhu J."/>
            <person name="Mi H."/>
            <person name="Huang R."/>
        </authorList>
    </citation>
    <scope>NUCLEOTIDE SEQUENCE [LARGE SCALE GENOMIC DNA]</scope>
    <source>
        <strain evidence="2 3">GST4</strain>
    </source>
</reference>
<evidence type="ECO:0000313" key="3">
    <source>
        <dbReference type="Proteomes" id="UP000027931"/>
    </source>
</evidence>
<dbReference type="RefSeq" id="WP_052036716.1">
    <property type="nucleotide sequence ID" value="NZ_JMIR01000056.1"/>
</dbReference>
<dbReference type="NCBIfam" id="TIGR03604">
    <property type="entry name" value="TOMM_cyclo_SagD"/>
    <property type="match status" value="1"/>
</dbReference>
<evidence type="ECO:0000313" key="2">
    <source>
        <dbReference type="EMBL" id="KEO80924.1"/>
    </source>
</evidence>
<dbReference type="InterPro" id="IPR035985">
    <property type="entry name" value="Ubiquitin-activating_enz"/>
</dbReference>
<comment type="caution">
    <text evidence="2">The sequence shown here is derived from an EMBL/GenBank/DDBJ whole genome shotgun (WGS) entry which is preliminary data.</text>
</comment>
<protein>
    <recommendedName>
        <fullName evidence="1">YcaO domain-containing protein</fullName>
    </recommendedName>
</protein>
<dbReference type="SUPFAM" id="SSF69572">
    <property type="entry name" value="Activating enzymes of the ubiquitin-like proteins"/>
    <property type="match status" value="1"/>
</dbReference>
<accession>A0A074LIF9</accession>
<dbReference type="NCBIfam" id="TIGR00702">
    <property type="entry name" value="YcaO-type kinase domain"/>
    <property type="match status" value="1"/>
</dbReference>
<feature type="domain" description="YcaO" evidence="1">
    <location>
        <begin position="377"/>
        <end position="734"/>
    </location>
</feature>